<dbReference type="Proteomes" id="UP000606172">
    <property type="component" value="Unassembled WGS sequence"/>
</dbReference>
<name>A0A919RPH4_9ACTN</name>
<keyword evidence="3" id="KW-1185">Reference proteome</keyword>
<reference evidence="2" key="1">
    <citation type="submission" date="2021-01" db="EMBL/GenBank/DDBJ databases">
        <title>Whole genome shotgun sequence of Sinosporangium siamense NBRC 109515.</title>
        <authorList>
            <person name="Komaki H."/>
            <person name="Tamura T."/>
        </authorList>
    </citation>
    <scope>NUCLEOTIDE SEQUENCE</scope>
    <source>
        <strain evidence="2">NBRC 109515</strain>
    </source>
</reference>
<evidence type="ECO:0000256" key="1">
    <source>
        <dbReference type="SAM" id="MobiDB-lite"/>
    </source>
</evidence>
<sequence length="102" mass="11378">MRCEGRLRGLHPHAMDHYDRSRQAGASHTEAMQHTLPFFARDPNVRTGYPPPPRRELLTHPARLAQGDFPHSITHVVAVSARTTLPVGQAPAVRSAVPMRCR</sequence>
<feature type="compositionally biased region" description="Basic and acidic residues" evidence="1">
    <location>
        <begin position="1"/>
        <end position="22"/>
    </location>
</feature>
<feature type="region of interest" description="Disordered" evidence="1">
    <location>
        <begin position="1"/>
        <end position="28"/>
    </location>
</feature>
<organism evidence="2 3">
    <name type="scientific">Sinosporangium siamense</name>
    <dbReference type="NCBI Taxonomy" id="1367973"/>
    <lineage>
        <taxon>Bacteria</taxon>
        <taxon>Bacillati</taxon>
        <taxon>Actinomycetota</taxon>
        <taxon>Actinomycetes</taxon>
        <taxon>Streptosporangiales</taxon>
        <taxon>Streptosporangiaceae</taxon>
        <taxon>Sinosporangium</taxon>
    </lineage>
</organism>
<comment type="caution">
    <text evidence="2">The sequence shown here is derived from an EMBL/GenBank/DDBJ whole genome shotgun (WGS) entry which is preliminary data.</text>
</comment>
<dbReference type="AlphaFoldDB" id="A0A919RPH4"/>
<dbReference type="EMBL" id="BOOW01000062">
    <property type="protein sequence ID" value="GII97540.1"/>
    <property type="molecule type" value="Genomic_DNA"/>
</dbReference>
<evidence type="ECO:0000313" key="3">
    <source>
        <dbReference type="Proteomes" id="UP000606172"/>
    </source>
</evidence>
<evidence type="ECO:0000313" key="2">
    <source>
        <dbReference type="EMBL" id="GII97540.1"/>
    </source>
</evidence>
<proteinExistence type="predicted"/>
<protein>
    <submittedName>
        <fullName evidence="2">Uncharacterized protein</fullName>
    </submittedName>
</protein>
<accession>A0A919RPH4</accession>
<gene>
    <name evidence="2" type="ORF">Ssi02_77710</name>
</gene>